<evidence type="ECO:0000313" key="1">
    <source>
        <dbReference type="EMBL" id="KAJ7707886.1"/>
    </source>
</evidence>
<feature type="non-terminal residue" evidence="1">
    <location>
        <position position="103"/>
    </location>
</feature>
<proteinExistence type="predicted"/>
<comment type="caution">
    <text evidence="1">The sequence shown here is derived from an EMBL/GenBank/DDBJ whole genome shotgun (WGS) entry which is preliminary data.</text>
</comment>
<name>A0AAD7GYC8_9AGAR</name>
<protein>
    <submittedName>
        <fullName evidence="1">Uncharacterized protein</fullName>
    </submittedName>
</protein>
<dbReference type="Proteomes" id="UP001215598">
    <property type="component" value="Unassembled WGS sequence"/>
</dbReference>
<dbReference type="AlphaFoldDB" id="A0AAD7GYC8"/>
<gene>
    <name evidence="1" type="ORF">B0H16DRAFT_1234919</name>
</gene>
<keyword evidence="2" id="KW-1185">Reference proteome</keyword>
<reference evidence="1" key="1">
    <citation type="submission" date="2023-03" db="EMBL/GenBank/DDBJ databases">
        <title>Massive genome expansion in bonnet fungi (Mycena s.s.) driven by repeated elements and novel gene families across ecological guilds.</title>
        <authorList>
            <consortium name="Lawrence Berkeley National Laboratory"/>
            <person name="Harder C.B."/>
            <person name="Miyauchi S."/>
            <person name="Viragh M."/>
            <person name="Kuo A."/>
            <person name="Thoen E."/>
            <person name="Andreopoulos B."/>
            <person name="Lu D."/>
            <person name="Skrede I."/>
            <person name="Drula E."/>
            <person name="Henrissat B."/>
            <person name="Morin E."/>
            <person name="Kohler A."/>
            <person name="Barry K."/>
            <person name="LaButti K."/>
            <person name="Morin E."/>
            <person name="Salamov A."/>
            <person name="Lipzen A."/>
            <person name="Mereny Z."/>
            <person name="Hegedus B."/>
            <person name="Baldrian P."/>
            <person name="Stursova M."/>
            <person name="Weitz H."/>
            <person name="Taylor A."/>
            <person name="Grigoriev I.V."/>
            <person name="Nagy L.G."/>
            <person name="Martin F."/>
            <person name="Kauserud H."/>
        </authorList>
    </citation>
    <scope>NUCLEOTIDE SEQUENCE</scope>
    <source>
        <strain evidence="1">CBHHK182m</strain>
    </source>
</reference>
<feature type="non-terminal residue" evidence="1">
    <location>
        <position position="1"/>
    </location>
</feature>
<evidence type="ECO:0000313" key="2">
    <source>
        <dbReference type="Proteomes" id="UP001215598"/>
    </source>
</evidence>
<accession>A0AAD7GYC8</accession>
<dbReference type="EMBL" id="JARKIB010000441">
    <property type="protein sequence ID" value="KAJ7707886.1"/>
    <property type="molecule type" value="Genomic_DNA"/>
</dbReference>
<organism evidence="1 2">
    <name type="scientific">Mycena metata</name>
    <dbReference type="NCBI Taxonomy" id="1033252"/>
    <lineage>
        <taxon>Eukaryota</taxon>
        <taxon>Fungi</taxon>
        <taxon>Dikarya</taxon>
        <taxon>Basidiomycota</taxon>
        <taxon>Agaricomycotina</taxon>
        <taxon>Agaricomycetes</taxon>
        <taxon>Agaricomycetidae</taxon>
        <taxon>Agaricales</taxon>
        <taxon>Marasmiineae</taxon>
        <taxon>Mycenaceae</taxon>
        <taxon>Mycena</taxon>
    </lineage>
</organism>
<sequence>VLASLEPCSRNGEILRFGDGVKCIAPRGIPIESMDFEELAAWLAIRNSQAKHPCPKCLVHHEDLHKLSVEAELCTSASMRRIVERAAQLQGTQHEELLKSYGL</sequence>